<gene>
    <name evidence="2" type="ORF">SANBI_000647</name>
</gene>
<proteinExistence type="predicted"/>
<protein>
    <recommendedName>
        <fullName evidence="4">Ribbon-helix-helix protein CopG domain-containing protein</fullName>
    </recommendedName>
</protein>
<evidence type="ECO:0000313" key="3">
    <source>
        <dbReference type="Proteomes" id="UP001304340"/>
    </source>
</evidence>
<accession>A0AAF0Z5H4</accession>
<dbReference type="EMBL" id="CP138359">
    <property type="protein sequence ID" value="WPF83010.1"/>
    <property type="molecule type" value="Genomic_DNA"/>
</dbReference>
<dbReference type="KEGG" id="sbil:SANBI_000647"/>
<dbReference type="RefSeq" id="WP_319158878.1">
    <property type="nucleotide sequence ID" value="NZ_CP138359.1"/>
</dbReference>
<organism evidence="2 3">
    <name type="scientific">Sanguibacter biliveldensis</name>
    <dbReference type="NCBI Taxonomy" id="3030830"/>
    <lineage>
        <taxon>Bacteria</taxon>
        <taxon>Bacillati</taxon>
        <taxon>Actinomycetota</taxon>
        <taxon>Actinomycetes</taxon>
        <taxon>Micrococcales</taxon>
        <taxon>Sanguibacteraceae</taxon>
        <taxon>Sanguibacter</taxon>
    </lineage>
</organism>
<dbReference type="AlphaFoldDB" id="A0AAF0Z5H4"/>
<sequence length="91" mass="9582">MSIDHTSLAGEHAPGASTDGAATGRSVRRGRPPLDPRTAPGACSPVWHVRAPLRLDVAARDRAAKEGWDLSTLVRDAVAAYLRAPSEPEST</sequence>
<keyword evidence="3" id="KW-1185">Reference proteome</keyword>
<dbReference type="Proteomes" id="UP001304340">
    <property type="component" value="Chromosome"/>
</dbReference>
<evidence type="ECO:0000313" key="2">
    <source>
        <dbReference type="EMBL" id="WPF83010.1"/>
    </source>
</evidence>
<reference evidence="3" key="1">
    <citation type="submission" date="2023-11" db="EMBL/GenBank/DDBJ databases">
        <authorList>
            <person name="Helweg L.P."/>
            <person name="Kiel A."/>
            <person name="Hitz F."/>
            <person name="Ruckert-Reed C."/>
            <person name="Busche T."/>
            <person name="Kaltschmidt B."/>
            <person name="Kaltschmidt C."/>
        </authorList>
    </citation>
    <scope>NUCLEOTIDE SEQUENCE [LARGE SCALE GENOMIC DNA]</scope>
    <source>
        <strain evidence="3">4.1</strain>
    </source>
</reference>
<evidence type="ECO:0008006" key="4">
    <source>
        <dbReference type="Google" id="ProtNLM"/>
    </source>
</evidence>
<evidence type="ECO:0000256" key="1">
    <source>
        <dbReference type="SAM" id="MobiDB-lite"/>
    </source>
</evidence>
<name>A0AAF0Z5H4_9MICO</name>
<feature type="region of interest" description="Disordered" evidence="1">
    <location>
        <begin position="1"/>
        <end position="43"/>
    </location>
</feature>